<keyword evidence="2" id="KW-0378">Hydrolase</keyword>
<dbReference type="EMBL" id="JBHTIU010000001">
    <property type="protein sequence ID" value="MFD0867543.1"/>
    <property type="molecule type" value="Genomic_DNA"/>
</dbReference>
<evidence type="ECO:0000313" key="5">
    <source>
        <dbReference type="EMBL" id="MFD0867543.1"/>
    </source>
</evidence>
<dbReference type="PANTHER" id="PTHR10587:SF133">
    <property type="entry name" value="CHITIN DEACETYLASE 1-RELATED"/>
    <property type="match status" value="1"/>
</dbReference>
<dbReference type="InterPro" id="IPR002509">
    <property type="entry name" value="NODB_dom"/>
</dbReference>
<keyword evidence="1" id="KW-0479">Metal-binding</keyword>
<dbReference type="Pfam" id="PF01522">
    <property type="entry name" value="Polysacc_deac_1"/>
    <property type="match status" value="1"/>
</dbReference>
<dbReference type="PANTHER" id="PTHR10587">
    <property type="entry name" value="GLYCOSYL TRANSFERASE-RELATED"/>
    <property type="match status" value="1"/>
</dbReference>
<proteinExistence type="predicted"/>
<dbReference type="CDD" id="cd10917">
    <property type="entry name" value="CE4_NodB_like_6s_7s"/>
    <property type="match status" value="1"/>
</dbReference>
<dbReference type="PROSITE" id="PS51677">
    <property type="entry name" value="NODB"/>
    <property type="match status" value="1"/>
</dbReference>
<comment type="caution">
    <text evidence="5">The sequence shown here is derived from an EMBL/GenBank/DDBJ whole genome shotgun (WGS) entry which is preliminary data.</text>
</comment>
<evidence type="ECO:0000259" key="4">
    <source>
        <dbReference type="PROSITE" id="PS51677"/>
    </source>
</evidence>
<dbReference type="PROSITE" id="PS51257">
    <property type="entry name" value="PROKAR_LIPOPROTEIN"/>
    <property type="match status" value="1"/>
</dbReference>
<feature type="compositionally biased region" description="Polar residues" evidence="3">
    <location>
        <begin position="30"/>
        <end position="42"/>
    </location>
</feature>
<evidence type="ECO:0000256" key="2">
    <source>
        <dbReference type="ARBA" id="ARBA00022801"/>
    </source>
</evidence>
<evidence type="ECO:0000256" key="3">
    <source>
        <dbReference type="SAM" id="MobiDB-lite"/>
    </source>
</evidence>
<feature type="compositionally biased region" description="Basic and acidic residues" evidence="3">
    <location>
        <begin position="120"/>
        <end position="129"/>
    </location>
</feature>
<feature type="compositionally biased region" description="Low complexity" evidence="3">
    <location>
        <begin position="151"/>
        <end position="163"/>
    </location>
</feature>
<feature type="compositionally biased region" description="Pro residues" evidence="3">
    <location>
        <begin position="75"/>
        <end position="85"/>
    </location>
</feature>
<name>A0ABW3D5B6_9BACL</name>
<dbReference type="InterPro" id="IPR011330">
    <property type="entry name" value="Glyco_hydro/deAcase_b/a-brl"/>
</dbReference>
<sequence>MKRRHLYLIALSLLLIVVYGCGIGREKDNSSQPFGPDTTDSLLSKVEQNSERTQEQAVLPKLPAASPVPEKQADPAPPATEPPKPSTGGKENRSPAEPKASPSVREQPPVPAAQAPQPSEPDKHKEKAKLSKPKPLPKQSGEVAAGKKTTRQSSGTSSQLTLSELRAKYPDSFRLKGSSKGKKVALTFDDGPDQRFTPQVLDVLKKYNVKATFFLVGYRAEANPAVVKRIAKEGHVIGNHSYNHPNFPKLPVTVFEQQINRTQNILSRLIGYEPKYIRPPYGAINEEQLQWAIKNQFLIVNWDVDSLDWKGLDAKQVSANILNHAHAGAIILQHSAGGDGQNLSGTIEALPGIIEKLQADGYELVTIPQLLNMSKSK</sequence>
<organism evidence="5 6">
    <name type="scientific">Paenibacillus residui</name>
    <dbReference type="NCBI Taxonomy" id="629724"/>
    <lineage>
        <taxon>Bacteria</taxon>
        <taxon>Bacillati</taxon>
        <taxon>Bacillota</taxon>
        <taxon>Bacilli</taxon>
        <taxon>Bacillales</taxon>
        <taxon>Paenibacillaceae</taxon>
        <taxon>Paenibacillus</taxon>
    </lineage>
</organism>
<dbReference type="InterPro" id="IPR050248">
    <property type="entry name" value="Polysacc_deacetylase_ArnD"/>
</dbReference>
<feature type="region of interest" description="Disordered" evidence="3">
    <location>
        <begin position="26"/>
        <end position="163"/>
    </location>
</feature>
<protein>
    <submittedName>
        <fullName evidence="5">Polysaccharide deacetylase family protein</fullName>
    </submittedName>
</protein>
<dbReference type="Gene3D" id="3.20.20.370">
    <property type="entry name" value="Glycoside hydrolase/deacetylase"/>
    <property type="match status" value="1"/>
</dbReference>
<feature type="domain" description="NodB homology" evidence="4">
    <location>
        <begin position="182"/>
        <end position="365"/>
    </location>
</feature>
<gene>
    <name evidence="5" type="ORF">ACFQ03_00095</name>
</gene>
<dbReference type="SUPFAM" id="SSF88713">
    <property type="entry name" value="Glycoside hydrolase/deacetylase"/>
    <property type="match status" value="1"/>
</dbReference>
<dbReference type="RefSeq" id="WP_379285302.1">
    <property type="nucleotide sequence ID" value="NZ_JBHTIU010000001.1"/>
</dbReference>
<dbReference type="Proteomes" id="UP001597120">
    <property type="component" value="Unassembled WGS sequence"/>
</dbReference>
<reference evidence="6" key="1">
    <citation type="journal article" date="2019" name="Int. J. Syst. Evol. Microbiol.">
        <title>The Global Catalogue of Microorganisms (GCM) 10K type strain sequencing project: providing services to taxonomists for standard genome sequencing and annotation.</title>
        <authorList>
            <consortium name="The Broad Institute Genomics Platform"/>
            <consortium name="The Broad Institute Genome Sequencing Center for Infectious Disease"/>
            <person name="Wu L."/>
            <person name="Ma J."/>
        </authorList>
    </citation>
    <scope>NUCLEOTIDE SEQUENCE [LARGE SCALE GENOMIC DNA]</scope>
    <source>
        <strain evidence="6">CCUG 57263</strain>
    </source>
</reference>
<keyword evidence="6" id="KW-1185">Reference proteome</keyword>
<accession>A0ABW3D5B6</accession>
<evidence type="ECO:0000256" key="1">
    <source>
        <dbReference type="ARBA" id="ARBA00022723"/>
    </source>
</evidence>
<evidence type="ECO:0000313" key="6">
    <source>
        <dbReference type="Proteomes" id="UP001597120"/>
    </source>
</evidence>